<dbReference type="GO" id="GO:0005737">
    <property type="term" value="C:cytoplasm"/>
    <property type="evidence" value="ECO:0007669"/>
    <property type="project" value="UniProtKB-SubCell"/>
</dbReference>
<organism evidence="5">
    <name type="scientific">Oceanithermus profundus</name>
    <dbReference type="NCBI Taxonomy" id="187137"/>
    <lineage>
        <taxon>Bacteria</taxon>
        <taxon>Thermotogati</taxon>
        <taxon>Deinococcota</taxon>
        <taxon>Deinococci</taxon>
        <taxon>Thermales</taxon>
        <taxon>Thermaceae</taxon>
        <taxon>Oceanithermus</taxon>
    </lineage>
</organism>
<dbReference type="GO" id="GO:0005048">
    <property type="term" value="F:signal sequence binding"/>
    <property type="evidence" value="ECO:0007669"/>
    <property type="project" value="UniProtKB-UniRule"/>
</dbReference>
<dbReference type="Proteomes" id="UP000885759">
    <property type="component" value="Unassembled WGS sequence"/>
</dbReference>
<dbReference type="GO" id="GO:0051224">
    <property type="term" value="P:negative regulation of protein transport"/>
    <property type="evidence" value="ECO:0007669"/>
    <property type="project" value="UniProtKB-UniRule"/>
</dbReference>
<dbReference type="InterPro" id="IPR011008">
    <property type="entry name" value="Dimeric_a/b-barrel"/>
</dbReference>
<dbReference type="AlphaFoldDB" id="A0A7C4Z4J9"/>
<comment type="function">
    <text evidence="4">Chaperone for NapA, the catalytic subunit of the periplasmic nitrate reductase. It binds directly and specifically to the twin-arginine signal peptide of NapA, preventing premature interaction with the Tat translocase and premature export.</text>
</comment>
<comment type="subunit">
    <text evidence="4">Interacts with the cytoplasmic NapA precursor.</text>
</comment>
<dbReference type="InterPro" id="IPR005623">
    <property type="entry name" value="Chaperone_NapD_NO3_reduct"/>
</dbReference>
<reference evidence="5" key="1">
    <citation type="journal article" date="2020" name="mSystems">
        <title>Genome- and Community-Level Interaction Insights into Carbon Utilization and Element Cycling Functions of Hydrothermarchaeota in Hydrothermal Sediment.</title>
        <authorList>
            <person name="Zhou Z."/>
            <person name="Liu Y."/>
            <person name="Xu W."/>
            <person name="Pan J."/>
            <person name="Luo Z.H."/>
            <person name="Li M."/>
        </authorList>
    </citation>
    <scope>NUCLEOTIDE SEQUENCE [LARGE SCALE GENOMIC DNA]</scope>
    <source>
        <strain evidence="5">HyVt-570</strain>
    </source>
</reference>
<dbReference type="HAMAP" id="MF_02200">
    <property type="entry name" value="NapD"/>
    <property type="match status" value="1"/>
</dbReference>
<evidence type="ECO:0000256" key="1">
    <source>
        <dbReference type="ARBA" id="ARBA00004496"/>
    </source>
</evidence>
<accession>A0A7C4Z4J9</accession>
<dbReference type="PANTHER" id="PTHR38603:SF1">
    <property type="entry name" value="CHAPERONE NAPD"/>
    <property type="match status" value="1"/>
</dbReference>
<evidence type="ECO:0000256" key="4">
    <source>
        <dbReference type="HAMAP-Rule" id="MF_02200"/>
    </source>
</evidence>
<comment type="similarity">
    <text evidence="4">Belongs to the NapD family.</text>
</comment>
<keyword evidence="2 4" id="KW-0963">Cytoplasm</keyword>
<keyword evidence="3 4" id="KW-0143">Chaperone</keyword>
<gene>
    <name evidence="4" type="primary">napD</name>
    <name evidence="5" type="ORF">ENK37_02405</name>
</gene>
<comment type="subcellular location">
    <subcellularLocation>
        <location evidence="1 4">Cytoplasm</location>
    </subcellularLocation>
</comment>
<dbReference type="Pfam" id="PF03927">
    <property type="entry name" value="NapD"/>
    <property type="match status" value="1"/>
</dbReference>
<evidence type="ECO:0000313" key="5">
    <source>
        <dbReference type="EMBL" id="HGY08893.1"/>
    </source>
</evidence>
<sequence length="122" mass="13614">MNISGLVVRANPERFDEVLEVLEEAPWVEVYTHDGESKLVVVVEAEDTAAEMAVYRTIEGIPGVLSVELAYSYSEELEQAREELAAAEAVPEALSDDVPVEEVRYQGDVRTLLKEHLKKRKG</sequence>
<dbReference type="PANTHER" id="PTHR38603">
    <property type="entry name" value="CHAPERONE NAPD"/>
    <property type="match status" value="1"/>
</dbReference>
<dbReference type="SUPFAM" id="SSF54909">
    <property type="entry name" value="Dimeric alpha+beta barrel"/>
    <property type="match status" value="1"/>
</dbReference>
<comment type="caution">
    <text evidence="5">The sequence shown here is derived from an EMBL/GenBank/DDBJ whole genome shotgun (WGS) entry which is preliminary data.</text>
</comment>
<evidence type="ECO:0000256" key="3">
    <source>
        <dbReference type="ARBA" id="ARBA00023186"/>
    </source>
</evidence>
<proteinExistence type="inferred from homology"/>
<dbReference type="EMBL" id="DRPZ01000068">
    <property type="protein sequence ID" value="HGY08893.1"/>
    <property type="molecule type" value="Genomic_DNA"/>
</dbReference>
<evidence type="ECO:0000256" key="2">
    <source>
        <dbReference type="ARBA" id="ARBA00022490"/>
    </source>
</evidence>
<dbReference type="Gene3D" id="3.30.70.920">
    <property type="match status" value="1"/>
</dbReference>
<name>A0A7C4Z4J9_9DEIN</name>
<protein>
    <recommendedName>
        <fullName evidence="4">Chaperone NapD</fullName>
    </recommendedName>
    <alternativeName>
        <fullName evidence="4">NapA signal peptide-binding chaperone NapD</fullName>
    </alternativeName>
</protein>